<dbReference type="SUPFAM" id="SSF56935">
    <property type="entry name" value="Porins"/>
    <property type="match status" value="1"/>
</dbReference>
<evidence type="ECO:0000313" key="14">
    <source>
        <dbReference type="Proteomes" id="UP000249447"/>
    </source>
</evidence>
<dbReference type="Pfam" id="PF07715">
    <property type="entry name" value="Plug"/>
    <property type="match status" value="1"/>
</dbReference>
<evidence type="ECO:0000256" key="4">
    <source>
        <dbReference type="ARBA" id="ARBA00022692"/>
    </source>
</evidence>
<dbReference type="PROSITE" id="PS52016">
    <property type="entry name" value="TONB_DEPENDENT_REC_3"/>
    <property type="match status" value="1"/>
</dbReference>
<evidence type="ECO:0000256" key="10">
    <source>
        <dbReference type="SAM" id="SignalP"/>
    </source>
</evidence>
<dbReference type="GO" id="GO:0009279">
    <property type="term" value="C:cell outer membrane"/>
    <property type="evidence" value="ECO:0007669"/>
    <property type="project" value="UniProtKB-SubCell"/>
</dbReference>
<dbReference type="RefSeq" id="WP_190238629.1">
    <property type="nucleotide sequence ID" value="NZ_CP029843.1"/>
</dbReference>
<comment type="subcellular location">
    <subcellularLocation>
        <location evidence="1 8">Cell outer membrane</location>
        <topology evidence="1 8">Multi-pass membrane protein</topology>
    </subcellularLocation>
</comment>
<dbReference type="EMBL" id="CP029843">
    <property type="protein sequence ID" value="AWV07082.1"/>
    <property type="molecule type" value="Genomic_DNA"/>
</dbReference>
<keyword evidence="10" id="KW-0732">Signal</keyword>
<evidence type="ECO:0000256" key="5">
    <source>
        <dbReference type="ARBA" id="ARBA00023077"/>
    </source>
</evidence>
<evidence type="ECO:0000256" key="3">
    <source>
        <dbReference type="ARBA" id="ARBA00022452"/>
    </source>
</evidence>
<dbReference type="InterPro" id="IPR012910">
    <property type="entry name" value="Plug_dom"/>
</dbReference>
<evidence type="ECO:0000259" key="12">
    <source>
        <dbReference type="Pfam" id="PF07715"/>
    </source>
</evidence>
<dbReference type="KEGG" id="lmb:C9I47_1380"/>
<keyword evidence="4 8" id="KW-0812">Transmembrane</keyword>
<evidence type="ECO:0000256" key="1">
    <source>
        <dbReference type="ARBA" id="ARBA00004571"/>
    </source>
</evidence>
<comment type="similarity">
    <text evidence="8 9">Belongs to the TonB-dependent receptor family.</text>
</comment>
<keyword evidence="6 8" id="KW-0472">Membrane</keyword>
<evidence type="ECO:0008006" key="15">
    <source>
        <dbReference type="Google" id="ProtNLM"/>
    </source>
</evidence>
<dbReference type="PANTHER" id="PTHR30069">
    <property type="entry name" value="TONB-DEPENDENT OUTER MEMBRANE RECEPTOR"/>
    <property type="match status" value="1"/>
</dbReference>
<dbReference type="Proteomes" id="UP000249447">
    <property type="component" value="Chromosome"/>
</dbReference>
<dbReference type="GO" id="GO:0044718">
    <property type="term" value="P:siderophore transmembrane transport"/>
    <property type="evidence" value="ECO:0007669"/>
    <property type="project" value="TreeGrafter"/>
</dbReference>
<feature type="domain" description="TonB-dependent receptor plug" evidence="12">
    <location>
        <begin position="58"/>
        <end position="169"/>
    </location>
</feature>
<name>A0A2U9T6B2_9GAMM</name>
<dbReference type="Gene3D" id="2.170.130.10">
    <property type="entry name" value="TonB-dependent receptor, plug domain"/>
    <property type="match status" value="1"/>
</dbReference>
<keyword evidence="2 8" id="KW-0813">Transport</keyword>
<feature type="domain" description="TonB-dependent receptor-like beta-barrel" evidence="11">
    <location>
        <begin position="259"/>
        <end position="685"/>
    </location>
</feature>
<dbReference type="GO" id="GO:0015344">
    <property type="term" value="F:siderophore uptake transmembrane transporter activity"/>
    <property type="evidence" value="ECO:0007669"/>
    <property type="project" value="TreeGrafter"/>
</dbReference>
<evidence type="ECO:0000256" key="2">
    <source>
        <dbReference type="ARBA" id="ARBA00022448"/>
    </source>
</evidence>
<dbReference type="PANTHER" id="PTHR30069:SF28">
    <property type="entry name" value="TONB-DEPENDENT RECEPTOR YNCD-RELATED"/>
    <property type="match status" value="1"/>
</dbReference>
<evidence type="ECO:0000256" key="7">
    <source>
        <dbReference type="ARBA" id="ARBA00023237"/>
    </source>
</evidence>
<dbReference type="InterPro" id="IPR000531">
    <property type="entry name" value="Beta-barrel_TonB"/>
</dbReference>
<dbReference type="Pfam" id="PF00593">
    <property type="entry name" value="TonB_dep_Rec_b-barrel"/>
    <property type="match status" value="1"/>
</dbReference>
<dbReference type="InterPro" id="IPR037066">
    <property type="entry name" value="Plug_dom_sf"/>
</dbReference>
<reference evidence="13 14" key="1">
    <citation type="submission" date="2018-05" db="EMBL/GenBank/DDBJ databases">
        <title>The complete genome of Lysobacter maris HZ9B, a marine bacterium antagonistic against terrestrial plant pathogens.</title>
        <authorList>
            <person name="Zhang X.-Q."/>
        </authorList>
    </citation>
    <scope>NUCLEOTIDE SEQUENCE [LARGE SCALE GENOMIC DNA]</scope>
    <source>
        <strain evidence="13 14">HZ9B</strain>
    </source>
</reference>
<evidence type="ECO:0000256" key="6">
    <source>
        <dbReference type="ARBA" id="ARBA00023136"/>
    </source>
</evidence>
<feature type="chain" id="PRO_5016150576" description="TonB-dependent receptor" evidence="10">
    <location>
        <begin position="34"/>
        <end position="726"/>
    </location>
</feature>
<keyword evidence="5 9" id="KW-0798">TonB box</keyword>
<keyword evidence="7 8" id="KW-0998">Cell outer membrane</keyword>
<keyword evidence="14" id="KW-1185">Reference proteome</keyword>
<evidence type="ECO:0000259" key="11">
    <source>
        <dbReference type="Pfam" id="PF00593"/>
    </source>
</evidence>
<protein>
    <recommendedName>
        <fullName evidence="15">TonB-dependent receptor</fullName>
    </recommendedName>
</protein>
<accession>A0A2U9T6B2</accession>
<evidence type="ECO:0000256" key="8">
    <source>
        <dbReference type="PROSITE-ProRule" id="PRU01360"/>
    </source>
</evidence>
<evidence type="ECO:0000256" key="9">
    <source>
        <dbReference type="RuleBase" id="RU003357"/>
    </source>
</evidence>
<organism evidence="13 14">
    <name type="scientific">Marilutibacter maris</name>
    <dbReference type="NCBI Taxonomy" id="1605891"/>
    <lineage>
        <taxon>Bacteria</taxon>
        <taxon>Pseudomonadati</taxon>
        <taxon>Pseudomonadota</taxon>
        <taxon>Gammaproteobacteria</taxon>
        <taxon>Lysobacterales</taxon>
        <taxon>Lysobacteraceae</taxon>
        <taxon>Marilutibacter</taxon>
    </lineage>
</organism>
<dbReference type="AlphaFoldDB" id="A0A2U9T6B2"/>
<feature type="signal peptide" evidence="10">
    <location>
        <begin position="1"/>
        <end position="33"/>
    </location>
</feature>
<sequence length="726" mass="78315">MASSSLIAHGCRRRVVVSAVALQLLVLATQAGAQASAPAAEDAATLDTVRVLGRVRPLADFPGAVSVVSGDALHRGQRESSLAEPLARVPGIAVLDRHNFAQDLQVQSRGFGARSSFGVRGLRLVVDGIPGSAADGQGQAATFPLDMLDRIEVLRGPLALQYGNAAGGVIVGHTELSQEPRSGIDAWADDRGSRRLAARAGSDGGRLRWRAGASRLDVQGERPHSDARRTQLGAVLEWQPHPDQLVRIAAQSLVQPDTDDPLGLDRETWRRDRHGTDPAALRWNTRKRIDNHQLGLRWQHDAADGDQSWIGVHAIQRDIVQVLAIPEGAQAAPGSGGGVIDVARRSHGMEAGHRWQWRTASLALGVEAAWLDEARKGYENFVAGPDGNPVPGVRGRLRRDEDNRVRTRDAYLVGDWRFAGPWTALAGVRASRVAFASDDRYIAAGNGDDSGRLDYDEQAVSLGVARRFGDDRTGGELFASVGRGFETPTVTELAYRPDGGAGFNTGLVPAHFGSGEVGLRWRGPAMRGSLALYRIEGRDEIVPALSQGGRTRYANAGRTRRMGVELGLDGDIGAGWSYVLAANWIDARFVHAFGYRVVRNGVAETRTVADGNRLPGVARASGFAELAWRSDDDRFGAAVETRLASSVPVDDINSDAAPGHARVALRLDWRHAGSGWHGFARIDNLFDRDFAGSVIVNEGNRRFFEPAPGRTVTLGFGWRARPQERR</sequence>
<keyword evidence="3 8" id="KW-1134">Transmembrane beta strand</keyword>
<dbReference type="InterPro" id="IPR039426">
    <property type="entry name" value="TonB-dep_rcpt-like"/>
</dbReference>
<dbReference type="Gene3D" id="2.40.170.20">
    <property type="entry name" value="TonB-dependent receptor, beta-barrel domain"/>
    <property type="match status" value="1"/>
</dbReference>
<dbReference type="InterPro" id="IPR036942">
    <property type="entry name" value="Beta-barrel_TonB_sf"/>
</dbReference>
<gene>
    <name evidence="13" type="ORF">C9I47_1380</name>
</gene>
<evidence type="ECO:0000313" key="13">
    <source>
        <dbReference type="EMBL" id="AWV07082.1"/>
    </source>
</evidence>
<proteinExistence type="inferred from homology"/>